<evidence type="ECO:0000256" key="1">
    <source>
        <dbReference type="SAM" id="SignalP"/>
    </source>
</evidence>
<name>A0A1I1RYN6_9FLAO</name>
<dbReference type="Pfam" id="PF13573">
    <property type="entry name" value="SprB"/>
    <property type="match status" value="3"/>
</dbReference>
<reference evidence="3" key="1">
    <citation type="submission" date="2016-10" db="EMBL/GenBank/DDBJ databases">
        <authorList>
            <person name="Varghese N."/>
            <person name="Submissions S."/>
        </authorList>
    </citation>
    <scope>NUCLEOTIDE SEQUENCE [LARGE SCALE GENOMIC DNA]</scope>
    <source>
        <strain evidence="3">DSM 25730</strain>
    </source>
</reference>
<proteinExistence type="predicted"/>
<evidence type="ECO:0000313" key="2">
    <source>
        <dbReference type="EMBL" id="SFD39187.1"/>
    </source>
</evidence>
<accession>A0A1I1RYN6</accession>
<evidence type="ECO:0000313" key="3">
    <source>
        <dbReference type="Proteomes" id="UP000199439"/>
    </source>
</evidence>
<feature type="signal peptide" evidence="1">
    <location>
        <begin position="1"/>
        <end position="28"/>
    </location>
</feature>
<dbReference type="STRING" id="870482.SAMN04487987_1121"/>
<dbReference type="EMBL" id="FOMI01000012">
    <property type="protein sequence ID" value="SFD39187.1"/>
    <property type="molecule type" value="Genomic_DNA"/>
</dbReference>
<dbReference type="AlphaFoldDB" id="A0A1I1RYN6"/>
<dbReference type="Proteomes" id="UP000199439">
    <property type="component" value="Unassembled WGS sequence"/>
</dbReference>
<protein>
    <submittedName>
        <fullName evidence="2">SprB repeat-containing protein</fullName>
    </submittedName>
</protein>
<feature type="chain" id="PRO_5011503958" evidence="1">
    <location>
        <begin position="29"/>
        <end position="874"/>
    </location>
</feature>
<gene>
    <name evidence="2" type="ORF">SAMN04487987_1121</name>
</gene>
<keyword evidence="1" id="KW-0732">Signal</keyword>
<sequence length="874" mass="88298">MKNNYTLKYLKITLLFLALLITNSPLFSQTTLTKGDIAFTRIQMDDESFSFVVLVPLQAGTEFYITDEAWDGSSLLTFESELKFTANSLIPAGEEVSYNASSNAITFSGGSVLGSIVSVGANFTTNMLGAAGDNLFIHQGSQGSPSVADFITGISANTGMSGTSGNAWQTSTSTSNTLLPSTLTNGADAVGLFPVGGFQPEVDNARYKPTANHSGDKATILAAIMTLSNWEFNNDVVFDVPTTSFTITTPCAEPDIPTVTSAPPTICDGNSALLSISGNKNDATEWRVYTGSCGGTLVATTTSSTVIVTPTPPSTTYYIRGEGGCVTPGSCGTITINTTPREDASFSYSASAYCVNELDPTPTITGVSGGTFSAAGGLSINPTTGKIDVSASTPNTYTVSYTTNGLCNGTETASITINASDDASFSYAAATYCADSSDPTPTITGLAGGTFDSTVGLSINGSTGEIDLSTSVPNTYNVTYTTTGTCPNTSQVSITINALDDASFSYSAATYCADGADPTPTIMGLAGGTFDSTAGLSINGSTGEIDLSASVPNTYNVTYTTTGTCPNTSQVSITINALDDASFSYGAATYCSSDTNPTPTITGLAGGTFSSTSGLTIDTSTGEIDLSTSTPNIYTVSYTTSGACPNNSSISVEITALTASMASQTNIVCNGGANGAATVTATGGTAPYTYAWSNGATTATITGVTAGTYNVTVTDANGCTSDTSVTITEPTALVASASVTSNYNGSQISCHAAADGEATAAGTGGTAPYTYSWNNGATTASITGVTEGVYTVTITDVNGCTDNASITITEPTALSASIASQTNVTCNGVANGSATVTATGGTASPYTYTWSNGATTASITGVTAGTYNVTVTDA</sequence>
<feature type="non-terminal residue" evidence="2">
    <location>
        <position position="874"/>
    </location>
</feature>
<dbReference type="InterPro" id="IPR025667">
    <property type="entry name" value="SprB_repeat"/>
</dbReference>
<dbReference type="Gene3D" id="2.60.40.740">
    <property type="match status" value="2"/>
</dbReference>
<keyword evidence="3" id="KW-1185">Reference proteome</keyword>
<organism evidence="2 3">
    <name type="scientific">Algibacter pectinivorans</name>
    <dbReference type="NCBI Taxonomy" id="870482"/>
    <lineage>
        <taxon>Bacteria</taxon>
        <taxon>Pseudomonadati</taxon>
        <taxon>Bacteroidota</taxon>
        <taxon>Flavobacteriia</taxon>
        <taxon>Flavobacteriales</taxon>
        <taxon>Flavobacteriaceae</taxon>
        <taxon>Algibacter</taxon>
    </lineage>
</organism>